<protein>
    <submittedName>
        <fullName evidence="2">Nitric oxide associated protein 1</fullName>
    </submittedName>
</protein>
<comment type="caution">
    <text evidence="2">The sequence shown here is derived from an EMBL/GenBank/DDBJ whole genome shotgun (WGS) entry which is preliminary data.</text>
</comment>
<name>A0A8H7BTL0_9FUNG</name>
<dbReference type="GO" id="GO:0005739">
    <property type="term" value="C:mitochondrion"/>
    <property type="evidence" value="ECO:0007669"/>
    <property type="project" value="TreeGrafter"/>
</dbReference>
<reference evidence="2" key="1">
    <citation type="submission" date="2020-01" db="EMBL/GenBank/DDBJ databases">
        <title>Genome Sequencing of Three Apophysomyces-Like Fungal Strains Confirms a Novel Fungal Genus in the Mucoromycota with divergent Burkholderia-like Endosymbiotic Bacteria.</title>
        <authorList>
            <person name="Stajich J.E."/>
            <person name="Macias A.M."/>
            <person name="Carter-House D."/>
            <person name="Lovett B."/>
            <person name="Kasson L.R."/>
            <person name="Berry K."/>
            <person name="Grigoriev I."/>
            <person name="Chang Y."/>
            <person name="Spatafora J."/>
            <person name="Kasson M.T."/>
        </authorList>
    </citation>
    <scope>NUCLEOTIDE SEQUENCE</scope>
    <source>
        <strain evidence="2">NRRL A-21654</strain>
    </source>
</reference>
<organism evidence="2 3">
    <name type="scientific">Apophysomyces ossiformis</name>
    <dbReference type="NCBI Taxonomy" id="679940"/>
    <lineage>
        <taxon>Eukaryota</taxon>
        <taxon>Fungi</taxon>
        <taxon>Fungi incertae sedis</taxon>
        <taxon>Mucoromycota</taxon>
        <taxon>Mucoromycotina</taxon>
        <taxon>Mucoromycetes</taxon>
        <taxon>Mucorales</taxon>
        <taxon>Mucorineae</taxon>
        <taxon>Mucoraceae</taxon>
        <taxon>Apophysomyces</taxon>
    </lineage>
</organism>
<evidence type="ECO:0000313" key="2">
    <source>
        <dbReference type="EMBL" id="KAF7726868.1"/>
    </source>
</evidence>
<dbReference type="GO" id="GO:0005525">
    <property type="term" value="F:GTP binding"/>
    <property type="evidence" value="ECO:0007669"/>
    <property type="project" value="InterPro"/>
</dbReference>
<evidence type="ECO:0000259" key="1">
    <source>
        <dbReference type="Pfam" id="PF01926"/>
    </source>
</evidence>
<dbReference type="Pfam" id="PF01926">
    <property type="entry name" value="MMR_HSR1"/>
    <property type="match status" value="1"/>
</dbReference>
<dbReference type="CDD" id="cd01855">
    <property type="entry name" value="YqeH"/>
    <property type="match status" value="1"/>
</dbReference>
<feature type="domain" description="G" evidence="1">
    <location>
        <begin position="267"/>
        <end position="367"/>
    </location>
</feature>
<dbReference type="Proteomes" id="UP000605846">
    <property type="component" value="Unassembled WGS sequence"/>
</dbReference>
<accession>A0A8H7BTL0</accession>
<dbReference type="PANTHER" id="PTHR46434">
    <property type="entry name" value="GENETIC INTERACTOR OF PROHIBITINS 3, MITOCHONDRIAL"/>
    <property type="match status" value="1"/>
</dbReference>
<proteinExistence type="predicted"/>
<dbReference type="EMBL" id="JABAYA010000070">
    <property type="protein sequence ID" value="KAF7726868.1"/>
    <property type="molecule type" value="Genomic_DNA"/>
</dbReference>
<dbReference type="PANTHER" id="PTHR46434:SF1">
    <property type="entry name" value="GENETIC INTERACTOR OF PROHIBITINS 3, MITOCHONDRIAL"/>
    <property type="match status" value="1"/>
</dbReference>
<gene>
    <name evidence="2" type="primary">NOA1</name>
    <name evidence="2" type="ORF">EC973_008375</name>
</gene>
<sequence length="535" mass="59868">MPIVRLQAPAFGHDIQVATLSTSSAIPSESATSMPTECPGCGAPFQQDDPCKPGYMVSRDTSPHGSIKTTKKSNNTLSHEEYQAMLKKLDPETRALLEGEQEENEEEEGKVLNDGIDQTQLKESRLLCQRCFSLQHHQHATTDTSPQFLRKTQQYGSLSFLRTKRNPLILAVCDITDLPSSLGDLPKLLRQNNGARVILAANKFDMIPSKARAHEQRIKDWIVQYVKKSGVDSRQILRVSLVSAKKGWGINGLMKHLRKECLPTDDVYVIGCTNVGKSAIINQMLSQASTSSSSLSAAEYREKKAKLRSQYHITSAPLPGTTIGTISIPLRVFGLSPSNVSADTPAWMRNRMIKRDRFLIDTPGIINDQQLIHRLPFKEQKRILRKGELHPVTYRLTQGKTVLLQPSIRIDVVEATSPVLFTFFSPIDPHISKISKLTAKDPSHQAVDRPISIQLDALRPLPELISVQGRHRMHASVDLAFSSFGWVAVTGAFEQAKFRIWLPEDVDPYKVFQVRDPPLLPYEFRGSIRKFYGSS</sequence>
<evidence type="ECO:0000313" key="3">
    <source>
        <dbReference type="Proteomes" id="UP000605846"/>
    </source>
</evidence>
<dbReference type="InterPro" id="IPR006073">
    <property type="entry name" value="GTP-bd"/>
</dbReference>
<keyword evidence="3" id="KW-1185">Reference proteome</keyword>
<dbReference type="SUPFAM" id="SSF52540">
    <property type="entry name" value="P-loop containing nucleoside triphosphate hydrolases"/>
    <property type="match status" value="1"/>
</dbReference>
<dbReference type="InterPro" id="IPR027417">
    <property type="entry name" value="P-loop_NTPase"/>
</dbReference>
<dbReference type="OrthoDB" id="1696305at2759"/>
<dbReference type="InterPro" id="IPR050896">
    <property type="entry name" value="Mito_lipid_metab_GTPase"/>
</dbReference>
<dbReference type="AlphaFoldDB" id="A0A8H7BTL0"/>
<dbReference type="Gene3D" id="3.40.50.300">
    <property type="entry name" value="P-loop containing nucleotide triphosphate hydrolases"/>
    <property type="match status" value="1"/>
</dbReference>